<dbReference type="RefSeq" id="WP_099517589.1">
    <property type="nucleotide sequence ID" value="NZ_CP016808.1"/>
</dbReference>
<dbReference type="InterPro" id="IPR029063">
    <property type="entry name" value="SAM-dependent_MTases_sf"/>
</dbReference>
<reference evidence="1" key="1">
    <citation type="submission" date="2016-08" db="EMBL/GenBank/DDBJ databases">
        <title>Complete Genome Seqeunce of Paenibacillus sp. BIHB 4019 from tea rhizoplane.</title>
        <authorList>
            <person name="Thakur R."/>
            <person name="Swarnkar M.K."/>
            <person name="Gulati A."/>
        </authorList>
    </citation>
    <scope>NUCLEOTIDE SEQUENCE [LARGE SCALE GENOMIC DNA]</scope>
    <source>
        <strain evidence="1">BIHB4019</strain>
    </source>
</reference>
<dbReference type="CDD" id="cd02440">
    <property type="entry name" value="AdoMet_MTases"/>
    <property type="match status" value="1"/>
</dbReference>
<dbReference type="Gene3D" id="3.40.50.150">
    <property type="entry name" value="Vaccinia Virus protein VP39"/>
    <property type="match status" value="1"/>
</dbReference>
<name>A0A1B2DET8_9BACL</name>
<dbReference type="PANTHER" id="PTHR43861">
    <property type="entry name" value="TRANS-ACONITATE 2-METHYLTRANSFERASE-RELATED"/>
    <property type="match status" value="1"/>
</dbReference>
<evidence type="ECO:0000313" key="1">
    <source>
        <dbReference type="EMBL" id="ANY66220.1"/>
    </source>
</evidence>
<gene>
    <name evidence="1" type="ORF">BBD42_06890</name>
</gene>
<dbReference type="EMBL" id="CP016808">
    <property type="protein sequence ID" value="ANY66220.1"/>
    <property type="molecule type" value="Genomic_DNA"/>
</dbReference>
<dbReference type="PANTHER" id="PTHR43861:SF6">
    <property type="entry name" value="METHYLTRANSFERASE TYPE 11"/>
    <property type="match status" value="1"/>
</dbReference>
<organism evidence="1">
    <name type="scientific">Paenibacillus sp. BIHB 4019</name>
    <dbReference type="NCBI Taxonomy" id="1870819"/>
    <lineage>
        <taxon>Bacteria</taxon>
        <taxon>Bacillati</taxon>
        <taxon>Bacillota</taxon>
        <taxon>Bacilli</taxon>
        <taxon>Bacillales</taxon>
        <taxon>Paenibacillaceae</taxon>
        <taxon>Paenibacillus</taxon>
    </lineage>
</organism>
<proteinExistence type="predicted"/>
<accession>A0A1B2DET8</accession>
<dbReference type="Pfam" id="PF13489">
    <property type="entry name" value="Methyltransf_23"/>
    <property type="match status" value="1"/>
</dbReference>
<sequence>MDDEIAKMERMYATSIHDVMMDHHYRYHFATRFIRPGDFILDAACGSGYGTHYMAIHSPSALVVGVDRSEHALNWAIDLFSGGNTVYVKTDLSGSFREELPLQTFDVITCFETVEHIKDDRSFIQKLYESLHTNGILLISAPNEEIIPHLKNPYFLHGVNPHHYRHYRPDELRKLLTDCGFTIEQVLTQDNETYELVYGREDGFANVLVAIK</sequence>
<dbReference type="SUPFAM" id="SSF53335">
    <property type="entry name" value="S-adenosyl-L-methionine-dependent methyltransferases"/>
    <property type="match status" value="1"/>
</dbReference>
<protein>
    <submittedName>
        <fullName evidence="1">Uncharacterized protein</fullName>
    </submittedName>
</protein>
<dbReference type="AlphaFoldDB" id="A0A1B2DET8"/>